<dbReference type="Gene3D" id="3.40.50.300">
    <property type="entry name" value="P-loop containing nucleotide triphosphate hydrolases"/>
    <property type="match status" value="1"/>
</dbReference>
<dbReference type="GO" id="GO:0005794">
    <property type="term" value="C:Golgi apparatus"/>
    <property type="evidence" value="ECO:0007669"/>
    <property type="project" value="TreeGrafter"/>
</dbReference>
<dbReference type="Pfam" id="PF13469">
    <property type="entry name" value="Sulfotransfer_3"/>
    <property type="match status" value="1"/>
</dbReference>
<sequence>PAETTVIHRDFYDKQLVIDNCDRPGLLDFDTLSTGEPALDLANMLGHLELRVLQGLCSHTTAAEAARAFLDGYAADEATQARTRAYLDATRLRLAILYAFWPKWAALSPRLLAMLGNAPLSEATKPRIPIPPAPAPRRARAKPTPMPCPLVFVVGCPRSGTTLLERMMDAHRDLAMTHETHWITKHAKRRRDLTRNGCVRPETLDRLYSDYRFTRMAPPRETIDRLLAEKPLKYVKFVRLVFDHFRRQQGKAAVGDKSTGGYLRNLAKLHTVCPDARIIHLIRDGRSVCLSMLHWPKAARAAGRFAMWEVDPVATTAAWWQWHVRAGIEQGRPLGEHLCREIRYESLVADPAGECAALCEFLGLEPDRAMAEFHAGRSRPAPGKSANAAWLPPTPGLRDWRTQMPPEHIEMFEAIAGETLAELGYERRFPRISPSVAALAAERTARWEQEVGLGRTPPRVPAEIVVSTHHEISQGGRS</sequence>
<feature type="region of interest" description="Disordered" evidence="2">
    <location>
        <begin position="376"/>
        <end position="395"/>
    </location>
</feature>
<feature type="non-terminal residue" evidence="4">
    <location>
        <position position="1"/>
    </location>
</feature>
<evidence type="ECO:0000256" key="2">
    <source>
        <dbReference type="SAM" id="MobiDB-lite"/>
    </source>
</evidence>
<protein>
    <recommendedName>
        <fullName evidence="3">Aminoglycoside phosphotransferase domain-containing protein</fullName>
    </recommendedName>
</protein>
<organism evidence="4">
    <name type="scientific">hydrothermal vent metagenome</name>
    <dbReference type="NCBI Taxonomy" id="652676"/>
    <lineage>
        <taxon>unclassified sequences</taxon>
        <taxon>metagenomes</taxon>
        <taxon>ecological metagenomes</taxon>
    </lineage>
</organism>
<evidence type="ECO:0000259" key="3">
    <source>
        <dbReference type="Pfam" id="PF01636"/>
    </source>
</evidence>
<dbReference type="InterPro" id="IPR002575">
    <property type="entry name" value="Aminoglycoside_PTrfase"/>
</dbReference>
<dbReference type="PANTHER" id="PTHR12788:SF10">
    <property type="entry name" value="PROTEIN-TYROSINE SULFOTRANSFERASE"/>
    <property type="match status" value="1"/>
</dbReference>
<dbReference type="InterPro" id="IPR011009">
    <property type="entry name" value="Kinase-like_dom_sf"/>
</dbReference>
<dbReference type="Pfam" id="PF01636">
    <property type="entry name" value="APH"/>
    <property type="match status" value="1"/>
</dbReference>
<dbReference type="PANTHER" id="PTHR12788">
    <property type="entry name" value="PROTEIN-TYROSINE SULFOTRANSFERASE 2"/>
    <property type="match status" value="1"/>
</dbReference>
<dbReference type="SUPFAM" id="SSF52540">
    <property type="entry name" value="P-loop containing nucleoside triphosphate hydrolases"/>
    <property type="match status" value="1"/>
</dbReference>
<dbReference type="EMBL" id="UOGK01000278">
    <property type="protein sequence ID" value="VAX39670.1"/>
    <property type="molecule type" value="Genomic_DNA"/>
</dbReference>
<reference evidence="4" key="1">
    <citation type="submission" date="2018-06" db="EMBL/GenBank/DDBJ databases">
        <authorList>
            <person name="Zhirakovskaya E."/>
        </authorList>
    </citation>
    <scope>NUCLEOTIDE SEQUENCE</scope>
</reference>
<accession>A0A3B1DWG7</accession>
<dbReference type="SUPFAM" id="SSF56112">
    <property type="entry name" value="Protein kinase-like (PK-like)"/>
    <property type="match status" value="1"/>
</dbReference>
<dbReference type="InterPro" id="IPR026634">
    <property type="entry name" value="TPST-like"/>
</dbReference>
<keyword evidence="1" id="KW-0808">Transferase</keyword>
<dbReference type="Gene3D" id="3.90.1200.10">
    <property type="match status" value="1"/>
</dbReference>
<feature type="domain" description="Aminoglycoside phosphotransferase" evidence="3">
    <location>
        <begin position="3"/>
        <end position="74"/>
    </location>
</feature>
<gene>
    <name evidence="4" type="ORF">MNBD_PLANCTO03-2169</name>
</gene>
<dbReference type="InterPro" id="IPR027417">
    <property type="entry name" value="P-loop_NTPase"/>
</dbReference>
<evidence type="ECO:0000313" key="4">
    <source>
        <dbReference type="EMBL" id="VAX39670.1"/>
    </source>
</evidence>
<proteinExistence type="predicted"/>
<dbReference type="AlphaFoldDB" id="A0A3B1DWG7"/>
<name>A0A3B1DWG7_9ZZZZ</name>
<dbReference type="GO" id="GO:0008476">
    <property type="term" value="F:protein-tyrosine sulfotransferase activity"/>
    <property type="evidence" value="ECO:0007669"/>
    <property type="project" value="InterPro"/>
</dbReference>
<evidence type="ECO:0000256" key="1">
    <source>
        <dbReference type="ARBA" id="ARBA00022679"/>
    </source>
</evidence>